<keyword evidence="1" id="KW-0805">Transcription regulation</keyword>
<keyword evidence="3" id="KW-0804">Transcription</keyword>
<name>A0ABQ1JG07_9PROT</name>
<keyword evidence="6" id="KW-1185">Reference proteome</keyword>
<sequence length="326" mass="35968">MGGTVTIRRLAFETGILTLIGDLGAEEIAPEVRRDMEGLDRHERLRVLVAHLAMHCDEDLMGVCVARRTPLAAFGALAHAIISAPTIRSALHLSIRHISLFQPDRRNAARLSSGKSHVFLDYLAPAILPESEVFMTDLFLASNVQTLRYLTGPNLAGVCLELDRDVSNRDAYEAEIGVPVRFGAGRNRLVIPKVLAMKPLGSAFIPQSAAHLRLSENSLSEAARQDSFVNRVLQALQNPQLPGRNARVIADMLGVSQRTLRRRLEAAGTSFGQILRQSNHELAVLYLREFSIGDVARLLGYYDASTFRRAFKEWAGMTPSEYISSV</sequence>
<dbReference type="PRINTS" id="PR00032">
    <property type="entry name" value="HTHARAC"/>
</dbReference>
<reference evidence="6" key="1">
    <citation type="journal article" date="2019" name="Int. J. Syst. Evol. Microbiol.">
        <title>The Global Catalogue of Microorganisms (GCM) 10K type strain sequencing project: providing services to taxonomists for standard genome sequencing and annotation.</title>
        <authorList>
            <consortium name="The Broad Institute Genomics Platform"/>
            <consortium name="The Broad Institute Genome Sequencing Center for Infectious Disease"/>
            <person name="Wu L."/>
            <person name="Ma J."/>
        </authorList>
    </citation>
    <scope>NUCLEOTIDE SEQUENCE [LARGE SCALE GENOMIC DNA]</scope>
    <source>
        <strain evidence="6">CGMCC 1.15928</strain>
    </source>
</reference>
<dbReference type="Gene3D" id="1.10.10.60">
    <property type="entry name" value="Homeodomain-like"/>
    <property type="match status" value="1"/>
</dbReference>
<evidence type="ECO:0000256" key="2">
    <source>
        <dbReference type="ARBA" id="ARBA00023125"/>
    </source>
</evidence>
<evidence type="ECO:0000313" key="5">
    <source>
        <dbReference type="EMBL" id="GGB67399.1"/>
    </source>
</evidence>
<dbReference type="Proteomes" id="UP000628854">
    <property type="component" value="Unassembled WGS sequence"/>
</dbReference>
<dbReference type="PROSITE" id="PS01124">
    <property type="entry name" value="HTH_ARAC_FAMILY_2"/>
    <property type="match status" value="1"/>
</dbReference>
<dbReference type="SMART" id="SM00342">
    <property type="entry name" value="HTH_ARAC"/>
    <property type="match status" value="1"/>
</dbReference>
<comment type="caution">
    <text evidence="5">The sequence shown here is derived from an EMBL/GenBank/DDBJ whole genome shotgun (WGS) entry which is preliminary data.</text>
</comment>
<dbReference type="InterPro" id="IPR032687">
    <property type="entry name" value="AraC-type_N"/>
</dbReference>
<proteinExistence type="predicted"/>
<dbReference type="SUPFAM" id="SSF46689">
    <property type="entry name" value="Homeodomain-like"/>
    <property type="match status" value="1"/>
</dbReference>
<dbReference type="PANTHER" id="PTHR47894">
    <property type="entry name" value="HTH-TYPE TRANSCRIPTIONAL REGULATOR GADX"/>
    <property type="match status" value="1"/>
</dbReference>
<dbReference type="EMBL" id="BMKF01000001">
    <property type="protein sequence ID" value="GGB67399.1"/>
    <property type="molecule type" value="Genomic_DNA"/>
</dbReference>
<evidence type="ECO:0000313" key="6">
    <source>
        <dbReference type="Proteomes" id="UP000628854"/>
    </source>
</evidence>
<dbReference type="Pfam" id="PF12833">
    <property type="entry name" value="HTH_18"/>
    <property type="match status" value="1"/>
</dbReference>
<dbReference type="PANTHER" id="PTHR47894:SF1">
    <property type="entry name" value="HTH-TYPE TRANSCRIPTIONAL REGULATOR VQSM"/>
    <property type="match status" value="1"/>
</dbReference>
<dbReference type="InterPro" id="IPR009057">
    <property type="entry name" value="Homeodomain-like_sf"/>
</dbReference>
<evidence type="ECO:0000256" key="3">
    <source>
        <dbReference type="ARBA" id="ARBA00023163"/>
    </source>
</evidence>
<evidence type="ECO:0000259" key="4">
    <source>
        <dbReference type="PROSITE" id="PS01124"/>
    </source>
</evidence>
<dbReference type="Pfam" id="PF12625">
    <property type="entry name" value="Arabinose_bd"/>
    <property type="match status" value="1"/>
</dbReference>
<protein>
    <submittedName>
        <fullName evidence="5">Transcriptional regulator</fullName>
    </submittedName>
</protein>
<feature type="domain" description="HTH araC/xylS-type" evidence="4">
    <location>
        <begin position="226"/>
        <end position="325"/>
    </location>
</feature>
<evidence type="ECO:0000256" key="1">
    <source>
        <dbReference type="ARBA" id="ARBA00023015"/>
    </source>
</evidence>
<organism evidence="5 6">
    <name type="scientific">Henriciella pelagia</name>
    <dbReference type="NCBI Taxonomy" id="1977912"/>
    <lineage>
        <taxon>Bacteria</taxon>
        <taxon>Pseudomonadati</taxon>
        <taxon>Pseudomonadota</taxon>
        <taxon>Alphaproteobacteria</taxon>
        <taxon>Hyphomonadales</taxon>
        <taxon>Hyphomonadaceae</taxon>
        <taxon>Henriciella</taxon>
    </lineage>
</organism>
<dbReference type="InterPro" id="IPR018060">
    <property type="entry name" value="HTH_AraC"/>
</dbReference>
<keyword evidence="2" id="KW-0238">DNA-binding</keyword>
<accession>A0ABQ1JG07</accession>
<dbReference type="InterPro" id="IPR020449">
    <property type="entry name" value="Tscrpt_reg_AraC-type_HTH"/>
</dbReference>
<gene>
    <name evidence="5" type="ORF">GCM10011503_15240</name>
</gene>